<dbReference type="RefSeq" id="WP_110787381.1">
    <property type="nucleotide sequence ID" value="NZ_QKQS01000023.1"/>
</dbReference>
<dbReference type="EMBL" id="QKQS01000023">
    <property type="protein sequence ID" value="PZA11295.1"/>
    <property type="molecule type" value="Genomic_DNA"/>
</dbReference>
<dbReference type="Proteomes" id="UP000248134">
    <property type="component" value="Unassembled WGS sequence"/>
</dbReference>
<name>A0A323UEG9_RHOPL</name>
<organism evidence="2 3">
    <name type="scientific">Rhodopseudomonas palustris</name>
    <dbReference type="NCBI Taxonomy" id="1076"/>
    <lineage>
        <taxon>Bacteria</taxon>
        <taxon>Pseudomonadati</taxon>
        <taxon>Pseudomonadota</taxon>
        <taxon>Alphaproteobacteria</taxon>
        <taxon>Hyphomicrobiales</taxon>
        <taxon>Nitrobacteraceae</taxon>
        <taxon>Rhodopseudomonas</taxon>
    </lineage>
</organism>
<dbReference type="AlphaFoldDB" id="A0A323UEG9"/>
<evidence type="ECO:0000313" key="2">
    <source>
        <dbReference type="EMBL" id="PZA11295.1"/>
    </source>
</evidence>
<comment type="caution">
    <text evidence="2">The sequence shown here is derived from an EMBL/GenBank/DDBJ whole genome shotgun (WGS) entry which is preliminary data.</text>
</comment>
<evidence type="ECO:0000313" key="3">
    <source>
        <dbReference type="Proteomes" id="UP000248134"/>
    </source>
</evidence>
<dbReference type="Pfam" id="PF09723">
    <property type="entry name" value="Zn_ribbon_8"/>
    <property type="match status" value="1"/>
</dbReference>
<dbReference type="OrthoDB" id="9813321at2"/>
<proteinExistence type="predicted"/>
<accession>A0A323UEG9</accession>
<gene>
    <name evidence="2" type="ORF">DNX69_18580</name>
</gene>
<dbReference type="InterPro" id="IPR013429">
    <property type="entry name" value="Regulatory_FmdB_Zinc_ribbon"/>
</dbReference>
<protein>
    <submittedName>
        <fullName evidence="2">Zinc ribbon domain-containing protein</fullName>
    </submittedName>
</protein>
<dbReference type="SMART" id="SM00834">
    <property type="entry name" value="CxxC_CXXC_SSSS"/>
    <property type="match status" value="1"/>
</dbReference>
<evidence type="ECO:0000259" key="1">
    <source>
        <dbReference type="SMART" id="SM00834"/>
    </source>
</evidence>
<reference evidence="2 3" key="1">
    <citation type="submission" date="2018-06" db="EMBL/GenBank/DDBJ databases">
        <title>Draft Whole-Genome Sequence of the purple photosynthetic bacterium Rhodospeudomonas palustris XCP.</title>
        <authorList>
            <person name="Rayyan A."/>
            <person name="Meyer T.E."/>
            <person name="Kyndt J.A."/>
        </authorList>
    </citation>
    <scope>NUCLEOTIDE SEQUENCE [LARGE SCALE GENOMIC DNA]</scope>
    <source>
        <strain evidence="2 3">XCP</strain>
    </source>
</reference>
<sequence>MPIYGFVCNKCGHQFETLLFSGDTAVCPACESTSLEQQLSLIARPAKGGPEAPMCDGKGGCGGCCMPDVCA</sequence>
<feature type="domain" description="Putative regulatory protein FmdB zinc ribbon" evidence="1">
    <location>
        <begin position="1"/>
        <end position="40"/>
    </location>
</feature>
<dbReference type="NCBIfam" id="TIGR02605">
    <property type="entry name" value="CxxC_CxxC_SSSS"/>
    <property type="match status" value="1"/>
</dbReference>